<keyword evidence="1" id="KW-0732">Signal</keyword>
<dbReference type="RefSeq" id="WP_207989398.1">
    <property type="nucleotide sequence ID" value="NZ_CP071794.1"/>
</dbReference>
<dbReference type="InterPro" id="IPR025303">
    <property type="entry name" value="PdaC"/>
</dbReference>
<feature type="chain" id="PRO_5045462784" evidence="1">
    <location>
        <begin position="23"/>
        <end position="258"/>
    </location>
</feature>
<evidence type="ECO:0000259" key="2">
    <source>
        <dbReference type="Pfam" id="PF13739"/>
    </source>
</evidence>
<feature type="domain" description="Deacetylase PdaC" evidence="2">
    <location>
        <begin position="39"/>
        <end position="131"/>
    </location>
</feature>
<feature type="signal peptide" evidence="1">
    <location>
        <begin position="1"/>
        <end position="22"/>
    </location>
</feature>
<accession>A0ABX7TAB8</accession>
<evidence type="ECO:0000256" key="1">
    <source>
        <dbReference type="SAM" id="SignalP"/>
    </source>
</evidence>
<dbReference type="Proteomes" id="UP000663923">
    <property type="component" value="Chromosome"/>
</dbReference>
<dbReference type="Gene3D" id="3.30.565.40">
    <property type="entry name" value="Fervidobacterium nodosum Rt17-B1 like"/>
    <property type="match status" value="1"/>
</dbReference>
<evidence type="ECO:0000313" key="4">
    <source>
        <dbReference type="Proteomes" id="UP000663923"/>
    </source>
</evidence>
<keyword evidence="4" id="KW-1185">Reference proteome</keyword>
<name>A0ABX7TAB8_9SPHN</name>
<protein>
    <submittedName>
        <fullName evidence="3">DUF4163 domain-containing protein</fullName>
    </submittedName>
</protein>
<organism evidence="3 4">
    <name type="scientific">Parasphingorhabdus cellanae</name>
    <dbReference type="NCBI Taxonomy" id="2806553"/>
    <lineage>
        <taxon>Bacteria</taxon>
        <taxon>Pseudomonadati</taxon>
        <taxon>Pseudomonadota</taxon>
        <taxon>Alphaproteobacteria</taxon>
        <taxon>Sphingomonadales</taxon>
        <taxon>Sphingomonadaceae</taxon>
        <taxon>Parasphingorhabdus</taxon>
    </lineage>
</organism>
<gene>
    <name evidence="3" type="ORF">J4G78_06260</name>
</gene>
<sequence>MMIRQLATAVLPVLLAAAPASATLDPPLADTPLTEKMTRETDNYTFEYRYPKSLSRDSRLYDYLNQDRKKEYTKFSTDADRDHADAAAIGENGPRLLPYDYQVHWSQEADIPAFISLTQHWYGFYGGAHGIYGTKSWIWNKSQKKMVEPLMLFRSAEAFNQALQTEFCKQLNEQRAEKRGQPVVTDSDDSFDKCITPSGHAIILGSTTGNSFDSIKINVGPYAAGPYVEGDYEIDLSVTKAIMGAVKPAYRENFAIKR</sequence>
<dbReference type="Pfam" id="PF13739">
    <property type="entry name" value="PdaC"/>
    <property type="match status" value="1"/>
</dbReference>
<proteinExistence type="predicted"/>
<dbReference type="EMBL" id="CP071794">
    <property type="protein sequence ID" value="QTD57148.1"/>
    <property type="molecule type" value="Genomic_DNA"/>
</dbReference>
<reference evidence="3 4" key="1">
    <citation type="submission" date="2021-03" db="EMBL/GenBank/DDBJ databases">
        <title>Complete genome of Parasphingorhabdus_sp.JHSY0214.</title>
        <authorList>
            <person name="Yoo J.H."/>
            <person name="Bae J.W."/>
        </authorList>
    </citation>
    <scope>NUCLEOTIDE SEQUENCE [LARGE SCALE GENOMIC DNA]</scope>
    <source>
        <strain evidence="3 4">JHSY0214</strain>
    </source>
</reference>
<evidence type="ECO:0000313" key="3">
    <source>
        <dbReference type="EMBL" id="QTD57148.1"/>
    </source>
</evidence>